<evidence type="ECO:0000313" key="2">
    <source>
        <dbReference type="Proteomes" id="UP001314635"/>
    </source>
</evidence>
<protein>
    <submittedName>
        <fullName evidence="1">Uncharacterized protein</fullName>
    </submittedName>
</protein>
<reference evidence="2" key="1">
    <citation type="journal article" date="2021" name="ISME J.">
        <title>Evolutionary origin and ecological implication of a unique nif island in free-living Bradyrhizobium lineages.</title>
        <authorList>
            <person name="Tao J."/>
        </authorList>
    </citation>
    <scope>NUCLEOTIDE SEQUENCE [LARGE SCALE GENOMIC DNA]</scope>
    <source>
        <strain evidence="2">SZCCT0094</strain>
    </source>
</reference>
<keyword evidence="2" id="KW-1185">Reference proteome</keyword>
<accession>A0ABS5GHB2</accession>
<dbReference type="EMBL" id="JAFCLK010000046">
    <property type="protein sequence ID" value="MBR1140736.1"/>
    <property type="molecule type" value="Genomic_DNA"/>
</dbReference>
<gene>
    <name evidence="1" type="ORF">JQ619_33790</name>
</gene>
<proteinExistence type="predicted"/>
<sequence length="105" mass="11510">MFEKFAKIRRGVQRPNGLRSAAVGFSPIYTNDNRLGFGRPQAQRPREALVCRWSLTSDGGRLECRWEFAAIADEPPGNQGELPYLSAPRLVPGGGQVAALEQIAV</sequence>
<dbReference type="RefSeq" id="WP_012041713.1">
    <property type="nucleotide sequence ID" value="NZ_JAFCLK010000046.1"/>
</dbReference>
<name>A0ABS5GHB2_9BRAD</name>
<evidence type="ECO:0000313" key="1">
    <source>
        <dbReference type="EMBL" id="MBR1140736.1"/>
    </source>
</evidence>
<organism evidence="1 2">
    <name type="scientific">Bradyrhizobium denitrificans</name>
    <dbReference type="NCBI Taxonomy" id="2734912"/>
    <lineage>
        <taxon>Bacteria</taxon>
        <taxon>Pseudomonadati</taxon>
        <taxon>Pseudomonadota</taxon>
        <taxon>Alphaproteobacteria</taxon>
        <taxon>Hyphomicrobiales</taxon>
        <taxon>Nitrobacteraceae</taxon>
        <taxon>Bradyrhizobium</taxon>
    </lineage>
</organism>
<comment type="caution">
    <text evidence="1">The sequence shown here is derived from an EMBL/GenBank/DDBJ whole genome shotgun (WGS) entry which is preliminary data.</text>
</comment>
<dbReference type="Proteomes" id="UP001314635">
    <property type="component" value="Unassembled WGS sequence"/>
</dbReference>